<dbReference type="SUPFAM" id="SSF52540">
    <property type="entry name" value="P-loop containing nucleoside triphosphate hydrolases"/>
    <property type="match status" value="1"/>
</dbReference>
<gene>
    <name evidence="4" type="ORF">QVD17_03207</name>
</gene>
<dbReference type="Gene3D" id="1.10.8.430">
    <property type="entry name" value="Helical domain of apoptotic protease-activating factors"/>
    <property type="match status" value="1"/>
</dbReference>
<dbReference type="Pfam" id="PF01582">
    <property type="entry name" value="TIR"/>
    <property type="match status" value="1"/>
</dbReference>
<dbReference type="PANTHER" id="PTHR11017:SF492">
    <property type="entry name" value="TIR DOMAIN, P-LOOP CONTAINING NUCLEOSIDE TRIPHOSPHATE HYDROLASE"/>
    <property type="match status" value="1"/>
</dbReference>
<sequence>MPMLEHIVADHLYTALKQAAVRTFRDDDEIRKGQDLEPEIVRAIKSSRASIVVLSQNYAKSRWCLEELSLILQQKKSGNHFVLPVFYHVDPSDVRNQRLNFAIDGSKWTEENVNRWKSALIEVAKLTGVVASGPETKFITYIVDTVCYELDLKLIKEALQMKKVLIVLDDIDDHEELDALLGKDVIHAESKIIITTRLRDIKSWFESISSSCRVCEHKLLNDHESLEVFSCHAFGSKLPLEGFHDLAIELAQYCGGNPLALKVLGSSLFVSAEVDPRERNIIIEIWKGRLNSLSSLKGNIDCKIQGVLQKSFDSLPLSIYKELFLDIVVFFIGEDEDYVVKILEYDRHAKSGIMTLVNRCLLSVSPNKKLVMHQLIQDMGRYIVREESKDPAKRSRVWCSDEAYSVLTKGDSSETIEGLTLDTRKLKTRTNAPTIKISSLTKMHKLKLLQLKYVKLSGSYKNFPQIRWFSWHGCQLKSIPSAVLMSSFLVAIDMTNGNLKMFKPPTALSSLKILNLAFCKRLVSIRKLCRLPSLETLILWGCRKLTRLCKTIGDLDSLALLNLAGCKRLWKSPAIEKHVNQPGRLKPLFSLPQSLKFLFLDFCMLEYDSDLRVVFNGPLYGMSLSANLFEFIPKKIELNMVRVLNLTSCINLKSILCLPCTLEELYINGCKSLEKVTFQSTRFRLRKFEYKGCFKLSEVQGLFKLVAIEELAEADLGPMKWIKAYQYNDVNLVCDGISHDRIWHIQMLYEYGIRSTYLDGVKEHTMPIFDHTSTCSFLSFRISLHSTKHRIQGLNVSCLYRSSGCKDEYRGCLWTIISNKSKGVTWMYNPVVYCKPGVEQYAMWLSYWPIGNKLDVGDEVYVEIVVGEEMRVHECGASLVFSDGGEIKQEEECDSNTMKEEVIGGDLSEFQLNTGAYYLCRRDFFKSSTPELIKRWFGDTIHYRDLQGWRKSYVPRDMYFSFMQLNYVPEVNRDTLYKRLRLGFFDKECDRREIMKAVSRLVGVDFVRFYQSSLYTDKKILFVLGAVDSMMVESCVRELENTIRIINVNYKVDRLRELYHRNIHKKIIGKIKPFIRSYVKVKRKINTSCTRS</sequence>
<dbReference type="InterPro" id="IPR058192">
    <property type="entry name" value="WHD_ROQ1-like"/>
</dbReference>
<comment type="caution">
    <text evidence="4">The sequence shown here is derived from an EMBL/GenBank/DDBJ whole genome shotgun (WGS) entry which is preliminary data.</text>
</comment>
<dbReference type="SUPFAM" id="SSF52058">
    <property type="entry name" value="L domain-like"/>
    <property type="match status" value="1"/>
</dbReference>
<dbReference type="InterPro" id="IPR027417">
    <property type="entry name" value="P-loop_NTPase"/>
</dbReference>
<evidence type="ECO:0000256" key="1">
    <source>
        <dbReference type="ARBA" id="ARBA00022614"/>
    </source>
</evidence>
<dbReference type="GO" id="GO:0043531">
    <property type="term" value="F:ADP binding"/>
    <property type="evidence" value="ECO:0007669"/>
    <property type="project" value="InterPro"/>
</dbReference>
<keyword evidence="1" id="KW-0433">Leucine-rich repeat</keyword>
<dbReference type="Gene3D" id="3.80.10.10">
    <property type="entry name" value="Ribonuclease Inhibitor"/>
    <property type="match status" value="1"/>
</dbReference>
<dbReference type="PROSITE" id="PS50104">
    <property type="entry name" value="TIR"/>
    <property type="match status" value="1"/>
</dbReference>
<evidence type="ECO:0000313" key="5">
    <source>
        <dbReference type="Proteomes" id="UP001229421"/>
    </source>
</evidence>
<dbReference type="InterPro" id="IPR042197">
    <property type="entry name" value="Apaf_helical"/>
</dbReference>
<organism evidence="4 5">
    <name type="scientific">Tagetes erecta</name>
    <name type="common">African marigold</name>
    <dbReference type="NCBI Taxonomy" id="13708"/>
    <lineage>
        <taxon>Eukaryota</taxon>
        <taxon>Viridiplantae</taxon>
        <taxon>Streptophyta</taxon>
        <taxon>Embryophyta</taxon>
        <taxon>Tracheophyta</taxon>
        <taxon>Spermatophyta</taxon>
        <taxon>Magnoliopsida</taxon>
        <taxon>eudicotyledons</taxon>
        <taxon>Gunneridae</taxon>
        <taxon>Pentapetalae</taxon>
        <taxon>asterids</taxon>
        <taxon>campanulids</taxon>
        <taxon>Asterales</taxon>
        <taxon>Asteraceae</taxon>
        <taxon>Asteroideae</taxon>
        <taxon>Heliantheae alliance</taxon>
        <taxon>Tageteae</taxon>
        <taxon>Tagetes</taxon>
    </lineage>
</organism>
<dbReference type="InterPro" id="IPR044974">
    <property type="entry name" value="Disease_R_plants"/>
</dbReference>
<dbReference type="PRINTS" id="PR00364">
    <property type="entry name" value="DISEASERSIST"/>
</dbReference>
<proteinExistence type="predicted"/>
<accession>A0AAD8P9T6</accession>
<keyword evidence="2" id="KW-0677">Repeat</keyword>
<keyword evidence="5" id="KW-1185">Reference proteome</keyword>
<name>A0AAD8P9T6_TARER</name>
<dbReference type="AlphaFoldDB" id="A0AAD8P9T6"/>
<reference evidence="4" key="1">
    <citation type="journal article" date="2023" name="bioRxiv">
        <title>Improved chromosome-level genome assembly for marigold (Tagetes erecta).</title>
        <authorList>
            <person name="Jiang F."/>
            <person name="Yuan L."/>
            <person name="Wang S."/>
            <person name="Wang H."/>
            <person name="Xu D."/>
            <person name="Wang A."/>
            <person name="Fan W."/>
        </authorList>
    </citation>
    <scope>NUCLEOTIDE SEQUENCE</scope>
    <source>
        <strain evidence="4">WSJ</strain>
        <tissue evidence="4">Leaf</tissue>
    </source>
</reference>
<dbReference type="SUPFAM" id="SSF52200">
    <property type="entry name" value="Toll/Interleukin receptor TIR domain"/>
    <property type="match status" value="1"/>
</dbReference>
<dbReference type="InterPro" id="IPR002182">
    <property type="entry name" value="NB-ARC"/>
</dbReference>
<dbReference type="GO" id="GO:0006952">
    <property type="term" value="P:defense response"/>
    <property type="evidence" value="ECO:0007669"/>
    <property type="project" value="InterPro"/>
</dbReference>
<dbReference type="GO" id="GO:0007165">
    <property type="term" value="P:signal transduction"/>
    <property type="evidence" value="ECO:0007669"/>
    <property type="project" value="InterPro"/>
</dbReference>
<evidence type="ECO:0000256" key="2">
    <source>
        <dbReference type="ARBA" id="ARBA00022737"/>
    </source>
</evidence>
<evidence type="ECO:0000313" key="4">
    <source>
        <dbReference type="EMBL" id="KAK1437416.1"/>
    </source>
</evidence>
<dbReference type="InterPro" id="IPR000157">
    <property type="entry name" value="TIR_dom"/>
</dbReference>
<dbReference type="PANTHER" id="PTHR11017">
    <property type="entry name" value="LEUCINE-RICH REPEAT-CONTAINING PROTEIN"/>
    <property type="match status" value="1"/>
</dbReference>
<dbReference type="Gene3D" id="3.40.50.10140">
    <property type="entry name" value="Toll/interleukin-1 receptor homology (TIR) domain"/>
    <property type="match status" value="1"/>
</dbReference>
<feature type="domain" description="TIR" evidence="3">
    <location>
        <begin position="1"/>
        <end position="150"/>
    </location>
</feature>
<dbReference type="EMBL" id="JAUHHV010000001">
    <property type="protein sequence ID" value="KAK1437416.1"/>
    <property type="molecule type" value="Genomic_DNA"/>
</dbReference>
<dbReference type="Gene3D" id="3.40.50.300">
    <property type="entry name" value="P-loop containing nucleotide triphosphate hydrolases"/>
    <property type="match status" value="1"/>
</dbReference>
<dbReference type="Proteomes" id="UP001229421">
    <property type="component" value="Unassembled WGS sequence"/>
</dbReference>
<protein>
    <recommendedName>
        <fullName evidence="3">TIR domain-containing protein</fullName>
    </recommendedName>
</protein>
<dbReference type="Pfam" id="PF23282">
    <property type="entry name" value="WHD_ROQ1"/>
    <property type="match status" value="1"/>
</dbReference>
<dbReference type="SMART" id="SM00255">
    <property type="entry name" value="TIR"/>
    <property type="match status" value="1"/>
</dbReference>
<dbReference type="Pfam" id="PF00931">
    <property type="entry name" value="NB-ARC"/>
    <property type="match status" value="1"/>
</dbReference>
<dbReference type="InterPro" id="IPR032675">
    <property type="entry name" value="LRR_dom_sf"/>
</dbReference>
<evidence type="ECO:0000259" key="3">
    <source>
        <dbReference type="PROSITE" id="PS50104"/>
    </source>
</evidence>
<dbReference type="InterPro" id="IPR035897">
    <property type="entry name" value="Toll_tir_struct_dom_sf"/>
</dbReference>